<evidence type="ECO:0000256" key="1">
    <source>
        <dbReference type="ARBA" id="ARBA00004651"/>
    </source>
</evidence>
<comment type="caution">
    <text evidence="9">The sequence shown here is derived from an EMBL/GenBank/DDBJ whole genome shotgun (WGS) entry which is preliminary data.</text>
</comment>
<dbReference type="Proteomes" id="UP000271374">
    <property type="component" value="Unassembled WGS sequence"/>
</dbReference>
<organism evidence="9 10">
    <name type="scientific">Bacillus yapensis</name>
    <dbReference type="NCBI Taxonomy" id="2492960"/>
    <lineage>
        <taxon>Bacteria</taxon>
        <taxon>Bacillati</taxon>
        <taxon>Bacillota</taxon>
        <taxon>Bacilli</taxon>
        <taxon>Bacillales</taxon>
        <taxon>Bacillaceae</taxon>
        <taxon>Bacillus</taxon>
    </lineage>
</organism>
<accession>A0A431W8M5</accession>
<evidence type="ECO:0000256" key="5">
    <source>
        <dbReference type="ARBA" id="ARBA00022989"/>
    </source>
</evidence>
<evidence type="ECO:0000256" key="7">
    <source>
        <dbReference type="SAM" id="Phobius"/>
    </source>
</evidence>
<dbReference type="RefSeq" id="WP_126408551.1">
    <property type="nucleotide sequence ID" value="NZ_RXNT01000007.1"/>
</dbReference>
<dbReference type="PANTHER" id="PTHR30465">
    <property type="entry name" value="INNER MEMBRANE ABC TRANSPORTER"/>
    <property type="match status" value="1"/>
</dbReference>
<dbReference type="InterPro" id="IPR035906">
    <property type="entry name" value="MetI-like_sf"/>
</dbReference>
<feature type="transmembrane region" description="Helical" evidence="7">
    <location>
        <begin position="83"/>
        <end position="105"/>
    </location>
</feature>
<keyword evidence="6 7" id="KW-0472">Membrane</keyword>
<protein>
    <submittedName>
        <fullName evidence="9">ABC transporter permease subunit</fullName>
    </submittedName>
</protein>
<keyword evidence="5 7" id="KW-1133">Transmembrane helix</keyword>
<feature type="domain" description="ABC transmembrane type-1" evidence="8">
    <location>
        <begin position="94"/>
        <end position="288"/>
    </location>
</feature>
<evidence type="ECO:0000256" key="4">
    <source>
        <dbReference type="ARBA" id="ARBA00022692"/>
    </source>
</evidence>
<name>A0A431W8M5_9BACI</name>
<comment type="subcellular location">
    <subcellularLocation>
        <location evidence="1">Cell membrane</location>
        <topology evidence="1">Multi-pass membrane protein</topology>
    </subcellularLocation>
</comment>
<evidence type="ECO:0000259" key="8">
    <source>
        <dbReference type="Pfam" id="PF00528"/>
    </source>
</evidence>
<dbReference type="GO" id="GO:0005886">
    <property type="term" value="C:plasma membrane"/>
    <property type="evidence" value="ECO:0007669"/>
    <property type="project" value="UniProtKB-SubCell"/>
</dbReference>
<dbReference type="SUPFAM" id="SSF161098">
    <property type="entry name" value="MetI-like"/>
    <property type="match status" value="1"/>
</dbReference>
<evidence type="ECO:0000256" key="6">
    <source>
        <dbReference type="ARBA" id="ARBA00023136"/>
    </source>
</evidence>
<gene>
    <name evidence="9" type="ORF">EKG37_09930</name>
</gene>
<keyword evidence="2" id="KW-0813">Transport</keyword>
<reference evidence="9 10" key="1">
    <citation type="submission" date="2018-12" db="EMBL/GenBank/DDBJ databases">
        <title>Bacillus yapensis draft genome sequence.</title>
        <authorList>
            <person name="Yu L."/>
            <person name="Xu X."/>
            <person name="Tang X."/>
        </authorList>
    </citation>
    <scope>NUCLEOTIDE SEQUENCE [LARGE SCALE GENOMIC DNA]</scope>
    <source>
        <strain evidence="9 10">XXST-01</strain>
    </source>
</reference>
<dbReference type="CDD" id="cd06261">
    <property type="entry name" value="TM_PBP2"/>
    <property type="match status" value="1"/>
</dbReference>
<feature type="transmembrane region" description="Helical" evidence="7">
    <location>
        <begin position="225"/>
        <end position="250"/>
    </location>
</feature>
<dbReference type="Pfam" id="PF00528">
    <property type="entry name" value="BPD_transp_1"/>
    <property type="match status" value="1"/>
</dbReference>
<keyword evidence="3" id="KW-1003">Cell membrane</keyword>
<dbReference type="AlphaFoldDB" id="A0A431W8M5"/>
<feature type="transmembrane region" description="Helical" evidence="7">
    <location>
        <begin position="158"/>
        <end position="174"/>
    </location>
</feature>
<dbReference type="GO" id="GO:0055085">
    <property type="term" value="P:transmembrane transport"/>
    <property type="evidence" value="ECO:0007669"/>
    <property type="project" value="InterPro"/>
</dbReference>
<evidence type="ECO:0000313" key="9">
    <source>
        <dbReference type="EMBL" id="RTR31821.1"/>
    </source>
</evidence>
<keyword evidence="10" id="KW-1185">Reference proteome</keyword>
<dbReference type="OrthoDB" id="2551456at2"/>
<proteinExistence type="predicted"/>
<dbReference type="InterPro" id="IPR000515">
    <property type="entry name" value="MetI-like"/>
</dbReference>
<evidence type="ECO:0000256" key="2">
    <source>
        <dbReference type="ARBA" id="ARBA00022448"/>
    </source>
</evidence>
<feature type="transmembrane region" description="Helical" evidence="7">
    <location>
        <begin position="117"/>
        <end position="138"/>
    </location>
</feature>
<dbReference type="PANTHER" id="PTHR30465:SF0">
    <property type="entry name" value="OLIGOPEPTIDE TRANSPORT SYSTEM PERMEASE PROTEIN APPB"/>
    <property type="match status" value="1"/>
</dbReference>
<dbReference type="EMBL" id="RXNT01000007">
    <property type="protein sequence ID" value="RTR31821.1"/>
    <property type="molecule type" value="Genomic_DNA"/>
</dbReference>
<feature type="transmembrane region" description="Helical" evidence="7">
    <location>
        <begin position="262"/>
        <end position="282"/>
    </location>
</feature>
<evidence type="ECO:0000313" key="10">
    <source>
        <dbReference type="Proteomes" id="UP000271374"/>
    </source>
</evidence>
<evidence type="ECO:0000256" key="3">
    <source>
        <dbReference type="ARBA" id="ARBA00022475"/>
    </source>
</evidence>
<sequence length="295" mass="34303">MGWDFLKSSFVFVLIVLGFILLLLAPRIMTVHNLGGYYTPKTEMSYKENIQAFIHDFQTDGFGENRYGTRVLDELKVFIKRDLMIVIPSFLLSILGGIFLGIVQFQFRESPFGKIQAFFSWIFSSVPDFFFYIAMQYALIKLFYVGLPQFNLYGSDKWYSFILPMIAVTLYPMLHMSKYTFTSLENEVGQDYLRTAYAKGLRTLGVLKHLIWNCLSSLLNQTQFVMLYILTSLFIIEKLSNYFGAGYHLYGTMINNEDPRTLAFILPYLLIMFATIILTKICRRWLVPQRSGEAR</sequence>
<keyword evidence="4 7" id="KW-0812">Transmembrane</keyword>